<keyword evidence="3" id="KW-0547">Nucleotide-binding</keyword>
<dbReference type="SUPFAM" id="SSF53067">
    <property type="entry name" value="Actin-like ATPase domain"/>
    <property type="match status" value="2"/>
</dbReference>
<dbReference type="EMBL" id="CAFAAB010000175">
    <property type="protein sequence ID" value="CAB4791895.1"/>
    <property type="molecule type" value="Genomic_DNA"/>
</dbReference>
<dbReference type="InterPro" id="IPR018485">
    <property type="entry name" value="FGGY_C"/>
</dbReference>
<organism evidence="9">
    <name type="scientific">freshwater metagenome</name>
    <dbReference type="NCBI Taxonomy" id="449393"/>
    <lineage>
        <taxon>unclassified sequences</taxon>
        <taxon>metagenomes</taxon>
        <taxon>ecological metagenomes</taxon>
    </lineage>
</organism>
<dbReference type="InterPro" id="IPR043129">
    <property type="entry name" value="ATPase_NBD"/>
</dbReference>
<protein>
    <recommendedName>
        <fullName evidence="6">ATP:glycerol 3-phosphotransferase</fullName>
    </recommendedName>
</protein>
<name>A0A6J6X6Z2_9ZZZZ</name>
<keyword evidence="2" id="KW-0808">Transferase</keyword>
<dbReference type="InterPro" id="IPR018483">
    <property type="entry name" value="Carb_kinase_FGGY_CS"/>
</dbReference>
<evidence type="ECO:0000256" key="3">
    <source>
        <dbReference type="ARBA" id="ARBA00022741"/>
    </source>
</evidence>
<comment type="similarity">
    <text evidence="1">Belongs to the FGGY kinase family.</text>
</comment>
<sequence>MDLILALDAGTTGVRTVAFDASAAVVDSAYRELTQYFPRPGEVEHDANEIATLALATLRDVAARSQMQGHRIIAVGITNQRETTVAFDRATGAIHHHAIVWQDRRTAPLCEELTTRGALPRVRAVTGLVLDSYFSGTKMRWLMDHGAIEGFAQPALSTIDAYLLWTLTGGPQGGVFATEPSNASRTMLMDLETLAWSSEMSELLGVPLEYLPTIEPSAHHFGTIDATVIPELADVPITAMLGDQQAALFGQACFSPGMVKATYGTGAFILANAGHSVPPLREGLVTTVAWDAGRHDIPAYAYEGSAFVAGAAIQWLRDELQIISSAPEVGPLAESVSDSGGVIFVPAFTGLGSPFWRSEARGVLMGLSTSTTKAHIARAVVEALAFQVRAMTEAFAEGGVALQELRADGGAAAMDLLLQLQATNSRLTVRRSRSLEATAQGAALMAGLEVGLWPSLESLAALWGSTFTAEPEDSTFADVGYAAWLDATTRA</sequence>
<dbReference type="InterPro" id="IPR018484">
    <property type="entry name" value="FGGY_N"/>
</dbReference>
<keyword evidence="4" id="KW-0418">Kinase</keyword>
<evidence type="ECO:0000256" key="5">
    <source>
        <dbReference type="ARBA" id="ARBA00022840"/>
    </source>
</evidence>
<dbReference type="Pfam" id="PF02782">
    <property type="entry name" value="FGGY_C"/>
    <property type="match status" value="1"/>
</dbReference>
<evidence type="ECO:0000256" key="1">
    <source>
        <dbReference type="ARBA" id="ARBA00009156"/>
    </source>
</evidence>
<dbReference type="PROSITE" id="PS00933">
    <property type="entry name" value="FGGY_KINASES_1"/>
    <property type="match status" value="1"/>
</dbReference>
<feature type="domain" description="Carbohydrate kinase FGGY N-terminal" evidence="7">
    <location>
        <begin position="4"/>
        <end position="250"/>
    </location>
</feature>
<dbReference type="PROSITE" id="PS00445">
    <property type="entry name" value="FGGY_KINASES_2"/>
    <property type="match status" value="1"/>
</dbReference>
<dbReference type="GO" id="GO:0004370">
    <property type="term" value="F:glycerol kinase activity"/>
    <property type="evidence" value="ECO:0007669"/>
    <property type="project" value="TreeGrafter"/>
</dbReference>
<evidence type="ECO:0000256" key="4">
    <source>
        <dbReference type="ARBA" id="ARBA00022777"/>
    </source>
</evidence>
<dbReference type="CDD" id="cd07769">
    <property type="entry name" value="ASKHA_NBD_FGGY_GK"/>
    <property type="match status" value="1"/>
</dbReference>
<keyword evidence="5" id="KW-0067">ATP-binding</keyword>
<feature type="domain" description="Carbohydrate kinase FGGY C-terminal" evidence="8">
    <location>
        <begin position="260"/>
        <end position="447"/>
    </location>
</feature>
<dbReference type="Gene3D" id="3.30.420.40">
    <property type="match status" value="2"/>
</dbReference>
<evidence type="ECO:0000259" key="8">
    <source>
        <dbReference type="Pfam" id="PF02782"/>
    </source>
</evidence>
<dbReference type="PIRSF" id="PIRSF000538">
    <property type="entry name" value="GlpK"/>
    <property type="match status" value="1"/>
</dbReference>
<dbReference type="InterPro" id="IPR000577">
    <property type="entry name" value="Carb_kinase_FGGY"/>
</dbReference>
<dbReference type="AlphaFoldDB" id="A0A6J6X6Z2"/>
<dbReference type="Pfam" id="PF00370">
    <property type="entry name" value="FGGY_N"/>
    <property type="match status" value="1"/>
</dbReference>
<gene>
    <name evidence="9" type="ORF">UFOPK2958_01277</name>
</gene>
<proteinExistence type="inferred from homology"/>
<dbReference type="PANTHER" id="PTHR10196:SF69">
    <property type="entry name" value="GLYCEROL KINASE"/>
    <property type="match status" value="1"/>
</dbReference>
<accession>A0A6J6X6Z2</accession>
<evidence type="ECO:0000259" key="7">
    <source>
        <dbReference type="Pfam" id="PF00370"/>
    </source>
</evidence>
<evidence type="ECO:0000256" key="6">
    <source>
        <dbReference type="ARBA" id="ARBA00043149"/>
    </source>
</evidence>
<dbReference type="PANTHER" id="PTHR10196">
    <property type="entry name" value="SUGAR KINASE"/>
    <property type="match status" value="1"/>
</dbReference>
<evidence type="ECO:0000313" key="9">
    <source>
        <dbReference type="EMBL" id="CAB4791895.1"/>
    </source>
</evidence>
<reference evidence="9" key="1">
    <citation type="submission" date="2020-05" db="EMBL/GenBank/DDBJ databases">
        <authorList>
            <person name="Chiriac C."/>
            <person name="Salcher M."/>
            <person name="Ghai R."/>
            <person name="Kavagutti S V."/>
        </authorList>
    </citation>
    <scope>NUCLEOTIDE SEQUENCE</scope>
</reference>
<evidence type="ECO:0000256" key="2">
    <source>
        <dbReference type="ARBA" id="ARBA00022679"/>
    </source>
</evidence>
<dbReference type="GO" id="GO:0005829">
    <property type="term" value="C:cytosol"/>
    <property type="evidence" value="ECO:0007669"/>
    <property type="project" value="TreeGrafter"/>
</dbReference>
<dbReference type="GO" id="GO:0005524">
    <property type="term" value="F:ATP binding"/>
    <property type="evidence" value="ECO:0007669"/>
    <property type="project" value="UniProtKB-KW"/>
</dbReference>
<dbReference type="NCBIfam" id="NF000756">
    <property type="entry name" value="PRK00047.1"/>
    <property type="match status" value="1"/>
</dbReference>
<dbReference type="GO" id="GO:0019563">
    <property type="term" value="P:glycerol catabolic process"/>
    <property type="evidence" value="ECO:0007669"/>
    <property type="project" value="TreeGrafter"/>
</dbReference>